<dbReference type="GO" id="GO:0016705">
    <property type="term" value="F:oxidoreductase activity, acting on paired donors, with incorporation or reduction of molecular oxygen"/>
    <property type="evidence" value="ECO:0007669"/>
    <property type="project" value="InterPro"/>
</dbReference>
<accession>W9ASS9</accession>
<evidence type="ECO:0000313" key="8">
    <source>
        <dbReference type="EMBL" id="CDO08849.1"/>
    </source>
</evidence>
<feature type="binding site" evidence="6">
    <location>
        <position position="162"/>
    </location>
    <ligand>
        <name>FMN</name>
        <dbReference type="ChEBI" id="CHEBI:58210"/>
    </ligand>
</feature>
<organism evidence="8 9">
    <name type="scientific">Mycolicibacterium cosmeticum</name>
    <dbReference type="NCBI Taxonomy" id="258533"/>
    <lineage>
        <taxon>Bacteria</taxon>
        <taxon>Bacillati</taxon>
        <taxon>Actinomycetota</taxon>
        <taxon>Actinomycetes</taxon>
        <taxon>Mycobacteriales</taxon>
        <taxon>Mycobacteriaceae</taxon>
        <taxon>Mycolicibacterium</taxon>
    </lineage>
</organism>
<evidence type="ECO:0000259" key="7">
    <source>
        <dbReference type="Pfam" id="PF00296"/>
    </source>
</evidence>
<gene>
    <name evidence="8" type="primary">ssuD_2</name>
    <name evidence="8" type="ORF">BN977_03669</name>
</gene>
<feature type="binding site" evidence="6">
    <location>
        <position position="64"/>
    </location>
    <ligand>
        <name>FMN</name>
        <dbReference type="ChEBI" id="CHEBI:58210"/>
    </ligand>
</feature>
<feature type="domain" description="Luciferase-like" evidence="7">
    <location>
        <begin position="32"/>
        <end position="395"/>
    </location>
</feature>
<evidence type="ECO:0000256" key="1">
    <source>
        <dbReference type="ARBA" id="ARBA00022630"/>
    </source>
</evidence>
<feature type="binding site" evidence="6">
    <location>
        <position position="104"/>
    </location>
    <ligand>
        <name>FMN</name>
        <dbReference type="ChEBI" id="CHEBI:58210"/>
    </ligand>
</feature>
<evidence type="ECO:0000313" key="9">
    <source>
        <dbReference type="Proteomes" id="UP000028870"/>
    </source>
</evidence>
<dbReference type="Gene3D" id="3.20.20.30">
    <property type="entry name" value="Luciferase-like domain"/>
    <property type="match status" value="1"/>
</dbReference>
<evidence type="ECO:0000256" key="6">
    <source>
        <dbReference type="PIRSR" id="PIRSR000337-1"/>
    </source>
</evidence>
<keyword evidence="9" id="KW-1185">Reference proteome</keyword>
<dbReference type="InterPro" id="IPR051260">
    <property type="entry name" value="Diverse_substr_monoxygenases"/>
</dbReference>
<keyword evidence="2 6" id="KW-0288">FMN</keyword>
<comment type="caution">
    <text evidence="8">The sequence shown here is derived from an EMBL/GenBank/DDBJ whole genome shotgun (WGS) entry which is preliminary data.</text>
</comment>
<dbReference type="NCBIfam" id="TIGR03860">
    <property type="entry name" value="FMN_nitrolo"/>
    <property type="match status" value="1"/>
</dbReference>
<dbReference type="InterPro" id="IPR011251">
    <property type="entry name" value="Luciferase-like_dom"/>
</dbReference>
<protein>
    <submittedName>
        <fullName evidence="8">Nitrilotriacetate monooxygenase component A</fullName>
    </submittedName>
</protein>
<dbReference type="AlphaFoldDB" id="W9ASS9"/>
<dbReference type="GO" id="GO:0004497">
    <property type="term" value="F:monooxygenase activity"/>
    <property type="evidence" value="ECO:0007669"/>
    <property type="project" value="UniProtKB-KW"/>
</dbReference>
<dbReference type="OrthoDB" id="8320141at2"/>
<reference evidence="8" key="2">
    <citation type="submission" date="2014-03" db="EMBL/GenBank/DDBJ databases">
        <authorList>
            <person name="Urmite Genomes"/>
        </authorList>
    </citation>
    <scope>NUCLEOTIDE SEQUENCE</scope>
    <source>
        <strain evidence="8">DSM 44829</strain>
    </source>
</reference>
<keyword evidence="1 6" id="KW-0285">Flavoprotein</keyword>
<dbReference type="EMBL" id="CCBB010000002">
    <property type="protein sequence ID" value="CDO08849.1"/>
    <property type="molecule type" value="Genomic_DNA"/>
</dbReference>
<keyword evidence="4 8" id="KW-0503">Monooxygenase</keyword>
<evidence type="ECO:0000256" key="2">
    <source>
        <dbReference type="ARBA" id="ARBA00022643"/>
    </source>
</evidence>
<sequence>MSGARPQAGDRQLHFGLNVLSDGMHPAAWQHPSAEPTWFTDPAYWINLAHIAERGTLDALFLADSPSLFQPPDQPLVAPPLALDPIVLLSTLASVTTHLGLIGTVSTSFEEPYNLARRFASLDHLSRGRVAWNVVTSSDPYAWNNFGRAGGTSVQPPRDERYRRAAEFVDVVRALWDSWDDDAVLADKRTGAFSRVGSINTIGHRGEFYRVDGPLTLPRPPQGHPVLFQAGGSAGGLDLAARYADGVFAAQASLPDALHYAEELRARTAAHGRPRDAIRIMPGLSFVLGSTEEEAHRRHRELNELAGERRLAHLAGQLSVDPAELDWDKPLPQWLIDGAETTVGSQGARDIVVNLARRERLTVRQLLDRVITWHRLVVGSPEQLADAIEEWFVAGAVDGFNLMPDVFPSGLELFVDHVIPILRDRGLFRREYRHTTLRGHLGLSRVPDRRAALTAHASGL</sequence>
<evidence type="ECO:0000256" key="5">
    <source>
        <dbReference type="ARBA" id="ARBA00033748"/>
    </source>
</evidence>
<reference evidence="8" key="1">
    <citation type="submission" date="2014-03" db="EMBL/GenBank/DDBJ databases">
        <title>Draft Genome Sequence of Mycobacterium cosmeticum DSM 44829.</title>
        <authorList>
            <person name="Croce O."/>
            <person name="Robert C."/>
            <person name="Raoult D."/>
            <person name="Drancourt M."/>
        </authorList>
    </citation>
    <scope>NUCLEOTIDE SEQUENCE [LARGE SCALE GENOMIC DNA]</scope>
    <source>
        <strain evidence="8">DSM 44829</strain>
    </source>
</reference>
<dbReference type="Pfam" id="PF00296">
    <property type="entry name" value="Bac_luciferase"/>
    <property type="match status" value="1"/>
</dbReference>
<dbReference type="PIRSF" id="PIRSF000337">
    <property type="entry name" value="NTA_MOA"/>
    <property type="match status" value="1"/>
</dbReference>
<comment type="similarity">
    <text evidence="5">Belongs to the NtaA/SnaA/DszA monooxygenase family.</text>
</comment>
<evidence type="ECO:0000256" key="4">
    <source>
        <dbReference type="ARBA" id="ARBA00023033"/>
    </source>
</evidence>
<feature type="binding site" evidence="6">
    <location>
        <position position="233"/>
    </location>
    <ligand>
        <name>FMN</name>
        <dbReference type="ChEBI" id="CHEBI:58210"/>
    </ligand>
</feature>
<keyword evidence="3" id="KW-0560">Oxidoreductase</keyword>
<dbReference type="PANTHER" id="PTHR30011">
    <property type="entry name" value="ALKANESULFONATE MONOOXYGENASE-RELATED"/>
    <property type="match status" value="1"/>
</dbReference>
<dbReference type="Proteomes" id="UP000028870">
    <property type="component" value="Unassembled WGS sequence"/>
</dbReference>
<dbReference type="STRING" id="258533.BN977_03669"/>
<dbReference type="InterPro" id="IPR036661">
    <property type="entry name" value="Luciferase-like_sf"/>
</dbReference>
<dbReference type="SUPFAM" id="SSF51679">
    <property type="entry name" value="Bacterial luciferase-like"/>
    <property type="match status" value="1"/>
</dbReference>
<evidence type="ECO:0000256" key="3">
    <source>
        <dbReference type="ARBA" id="ARBA00023002"/>
    </source>
</evidence>
<dbReference type="eggNOG" id="COG2141">
    <property type="taxonomic scope" value="Bacteria"/>
</dbReference>
<proteinExistence type="inferred from homology"/>
<dbReference type="CDD" id="cd01095">
    <property type="entry name" value="Nitrilotriacetate_monoxgenase"/>
    <property type="match status" value="1"/>
</dbReference>
<dbReference type="PANTHER" id="PTHR30011:SF16">
    <property type="entry name" value="C2H2 FINGER DOMAIN TRANSCRIPTION FACTOR (EUROFUNG)-RELATED"/>
    <property type="match status" value="1"/>
</dbReference>
<dbReference type="InterPro" id="IPR016215">
    <property type="entry name" value="NTA_MOA"/>
</dbReference>
<dbReference type="RefSeq" id="WP_036400004.1">
    <property type="nucleotide sequence ID" value="NZ_CCBB010000002.1"/>
</dbReference>
<name>W9ASS9_MYCCO</name>